<dbReference type="GO" id="GO:0008168">
    <property type="term" value="F:methyltransferase activity"/>
    <property type="evidence" value="ECO:0007669"/>
    <property type="project" value="UniProtKB-KW"/>
</dbReference>
<dbReference type="EMBL" id="CP034328">
    <property type="protein sequence ID" value="AZL57985.1"/>
    <property type="molecule type" value="Genomic_DNA"/>
</dbReference>
<sequence>MQVGSLLSELRARYLAPSLLRRFTHDGERPDTRRPATVFEDLFWTHDGPVVDKWHHYLPLYDRYLTPWRNTPVRMLEIGVSRGGSLKMWRKYFGPDAVIFGIDIDPRCARLNGDAGQVRIGSQDNPKFLKQVVAEMGGVDIVLDDGSHVSAHIRASLDTLFPMLADGGLYMIEDLHACYWAPFGGGYRRPGSFVETVKTMIDDMHHWYHDQGERIGATAGSLAAIHAHDSIVVLEKTTVAPPRRSQRGRA</sequence>
<dbReference type="AlphaFoldDB" id="A0A3S8U340"/>
<dbReference type="KEGG" id="taw:EI545_03505"/>
<protein>
    <submittedName>
        <fullName evidence="1">Class I SAM-dependent methyltransferase</fullName>
    </submittedName>
</protein>
<dbReference type="Gene3D" id="3.40.50.150">
    <property type="entry name" value="Vaccinia Virus protein VP39"/>
    <property type="match status" value="1"/>
</dbReference>
<dbReference type="Pfam" id="PF13578">
    <property type="entry name" value="Methyltransf_24"/>
    <property type="match status" value="1"/>
</dbReference>
<evidence type="ECO:0000313" key="1">
    <source>
        <dbReference type="EMBL" id="AZL57985.1"/>
    </source>
</evidence>
<dbReference type="OrthoDB" id="9816424at2"/>
<dbReference type="RefSeq" id="WP_125324186.1">
    <property type="nucleotide sequence ID" value="NZ_CP034328.1"/>
</dbReference>
<dbReference type="Proteomes" id="UP000282002">
    <property type="component" value="Chromosome"/>
</dbReference>
<dbReference type="CDD" id="cd02440">
    <property type="entry name" value="AdoMet_MTases"/>
    <property type="match status" value="1"/>
</dbReference>
<gene>
    <name evidence="1" type="ORF">EI545_03505</name>
</gene>
<reference evidence="1 2" key="1">
    <citation type="submission" date="2018-12" db="EMBL/GenBank/DDBJ databases">
        <title>Complete genome sequencing of Tabrizicola sp. K13M18.</title>
        <authorList>
            <person name="Bae J.-W."/>
        </authorList>
    </citation>
    <scope>NUCLEOTIDE SEQUENCE [LARGE SCALE GENOMIC DNA]</scope>
    <source>
        <strain evidence="1 2">K13M18</strain>
    </source>
</reference>
<dbReference type="InterPro" id="IPR029063">
    <property type="entry name" value="SAM-dependent_MTases_sf"/>
</dbReference>
<evidence type="ECO:0000313" key="2">
    <source>
        <dbReference type="Proteomes" id="UP000282002"/>
    </source>
</evidence>
<name>A0A3S8U340_9RHOB</name>
<keyword evidence="1" id="KW-0489">Methyltransferase</keyword>
<keyword evidence="1" id="KW-0808">Transferase</keyword>
<keyword evidence="2" id="KW-1185">Reference proteome</keyword>
<proteinExistence type="predicted"/>
<dbReference type="GO" id="GO:0032259">
    <property type="term" value="P:methylation"/>
    <property type="evidence" value="ECO:0007669"/>
    <property type="project" value="UniProtKB-KW"/>
</dbReference>
<accession>A0A3S8U340</accession>
<dbReference type="SUPFAM" id="SSF53335">
    <property type="entry name" value="S-adenosyl-L-methionine-dependent methyltransferases"/>
    <property type="match status" value="1"/>
</dbReference>
<organism evidence="1 2">
    <name type="scientific">Tabrizicola piscis</name>
    <dbReference type="NCBI Taxonomy" id="2494374"/>
    <lineage>
        <taxon>Bacteria</taxon>
        <taxon>Pseudomonadati</taxon>
        <taxon>Pseudomonadota</taxon>
        <taxon>Alphaproteobacteria</taxon>
        <taxon>Rhodobacterales</taxon>
        <taxon>Paracoccaceae</taxon>
        <taxon>Tabrizicola</taxon>
    </lineage>
</organism>